<dbReference type="InterPro" id="IPR001387">
    <property type="entry name" value="Cro/C1-type_HTH"/>
</dbReference>
<dbReference type="RefSeq" id="WP_203729366.1">
    <property type="nucleotide sequence ID" value="NZ_BAAATX010000006.1"/>
</dbReference>
<keyword evidence="5" id="KW-1185">Reference proteome</keyword>
<name>A0ABQ3Z0W2_9ACTN</name>
<dbReference type="PANTHER" id="PTHR43236:SF1">
    <property type="entry name" value="BLL7220 PROTEIN"/>
    <property type="match status" value="1"/>
</dbReference>
<feature type="compositionally biased region" description="Polar residues" evidence="2">
    <location>
        <begin position="415"/>
        <end position="433"/>
    </location>
</feature>
<dbReference type="Pfam" id="PF06114">
    <property type="entry name" value="Peptidase_M78"/>
    <property type="match status" value="1"/>
</dbReference>
<dbReference type="Gene3D" id="1.10.260.40">
    <property type="entry name" value="lambda repressor-like DNA-binding domains"/>
    <property type="match status" value="1"/>
</dbReference>
<dbReference type="Proteomes" id="UP000637628">
    <property type="component" value="Unassembled WGS sequence"/>
</dbReference>
<proteinExistence type="inferred from homology"/>
<dbReference type="PROSITE" id="PS50943">
    <property type="entry name" value="HTH_CROC1"/>
    <property type="match status" value="1"/>
</dbReference>
<feature type="compositionally biased region" description="Low complexity" evidence="2">
    <location>
        <begin position="399"/>
        <end position="408"/>
    </location>
</feature>
<feature type="domain" description="HTH cro/C1-type" evidence="3">
    <location>
        <begin position="23"/>
        <end position="77"/>
    </location>
</feature>
<organism evidence="4 5">
    <name type="scientific">Paractinoplanes durhamensis</name>
    <dbReference type="NCBI Taxonomy" id="113563"/>
    <lineage>
        <taxon>Bacteria</taxon>
        <taxon>Bacillati</taxon>
        <taxon>Actinomycetota</taxon>
        <taxon>Actinomycetes</taxon>
        <taxon>Micromonosporales</taxon>
        <taxon>Micromonosporaceae</taxon>
        <taxon>Paractinoplanes</taxon>
    </lineage>
</organism>
<comment type="similarity">
    <text evidence="1">Belongs to the short-chain fatty acyl-CoA assimilation regulator (ScfR) family.</text>
</comment>
<dbReference type="Pfam" id="PF01381">
    <property type="entry name" value="HTH_3"/>
    <property type="match status" value="1"/>
</dbReference>
<evidence type="ECO:0000313" key="4">
    <source>
        <dbReference type="EMBL" id="GIE03463.1"/>
    </source>
</evidence>
<evidence type="ECO:0000256" key="2">
    <source>
        <dbReference type="SAM" id="MobiDB-lite"/>
    </source>
</evidence>
<dbReference type="EMBL" id="BOML01000038">
    <property type="protein sequence ID" value="GIE03463.1"/>
    <property type="molecule type" value="Genomic_DNA"/>
</dbReference>
<dbReference type="InterPro" id="IPR010359">
    <property type="entry name" value="IrrE_HExxH"/>
</dbReference>
<dbReference type="InterPro" id="IPR052345">
    <property type="entry name" value="Rad_response_metalloprotease"/>
</dbReference>
<dbReference type="SMART" id="SM00530">
    <property type="entry name" value="HTH_XRE"/>
    <property type="match status" value="1"/>
</dbReference>
<evidence type="ECO:0000313" key="5">
    <source>
        <dbReference type="Proteomes" id="UP000637628"/>
    </source>
</evidence>
<evidence type="ECO:0000259" key="3">
    <source>
        <dbReference type="PROSITE" id="PS50943"/>
    </source>
</evidence>
<reference evidence="4 5" key="1">
    <citation type="submission" date="2021-01" db="EMBL/GenBank/DDBJ databases">
        <title>Whole genome shotgun sequence of Actinoplanes durhamensis NBRC 14914.</title>
        <authorList>
            <person name="Komaki H."/>
            <person name="Tamura T."/>
        </authorList>
    </citation>
    <scope>NUCLEOTIDE SEQUENCE [LARGE SCALE GENOMIC DNA]</scope>
    <source>
        <strain evidence="4 5">NBRC 14914</strain>
    </source>
</reference>
<dbReference type="GO" id="GO:0003677">
    <property type="term" value="F:DNA binding"/>
    <property type="evidence" value="ECO:0007669"/>
    <property type="project" value="UniProtKB-KW"/>
</dbReference>
<gene>
    <name evidence="4" type="ORF">Adu01nite_48130</name>
</gene>
<protein>
    <submittedName>
        <fullName evidence="4">DNA-binding protein</fullName>
    </submittedName>
</protein>
<evidence type="ECO:0000256" key="1">
    <source>
        <dbReference type="ARBA" id="ARBA00007227"/>
    </source>
</evidence>
<dbReference type="CDD" id="cd00093">
    <property type="entry name" value="HTH_XRE"/>
    <property type="match status" value="1"/>
</dbReference>
<dbReference type="SUPFAM" id="SSF47413">
    <property type="entry name" value="lambda repressor-like DNA-binding domains"/>
    <property type="match status" value="1"/>
</dbReference>
<accession>A0ABQ3Z0W2</accession>
<dbReference type="PANTHER" id="PTHR43236">
    <property type="entry name" value="ANTITOXIN HIGA1"/>
    <property type="match status" value="1"/>
</dbReference>
<sequence length="439" mass="48070">MNLFPTHLDRAAEIAPVFDGTRLTLARQLAGLRKNELASRIEKSATAVTSWETGAKRPTAATIAQLSLSLSVEPGFFAVGSHDLTAAGITPHFRSLRSTTQLIRDQAFAYGQLAADVADGLERHVEFPEPDVPLVDDAAEDADGDGPEQAARLLRQAWQVPDGPLKHVIRMVEHHGVLVVFSPVGAASVDAYSFNARARPVMVLNPVKRDYYRQRFDIAHELGHLVMHGDAEPGGRVVENQAHRFAAELLMPAAEIRDLLPSSMSSGTWRTLGQLKETWGVSMQALLHRARWLGKLSDVSYRNAMTAVSTRGWRRSEPGRVNVIEQPSLLPKAVELLEQEGIGERQLLESSRVPAHLFHIITARTPETSPAGAPVEDDSKLATVVSLLDYSRRNERADTAASDQSTTTNRRHLRSSFSRPPTVRPSTGRSQPIQPGGSD</sequence>
<dbReference type="Gene3D" id="1.10.10.2910">
    <property type="match status" value="1"/>
</dbReference>
<feature type="region of interest" description="Disordered" evidence="2">
    <location>
        <begin position="395"/>
        <end position="439"/>
    </location>
</feature>
<dbReference type="InterPro" id="IPR010982">
    <property type="entry name" value="Lambda_DNA-bd_dom_sf"/>
</dbReference>
<comment type="caution">
    <text evidence="4">The sequence shown here is derived from an EMBL/GenBank/DDBJ whole genome shotgun (WGS) entry which is preliminary data.</text>
</comment>
<keyword evidence="4" id="KW-0238">DNA-binding</keyword>